<keyword evidence="3" id="KW-0732">Signal</keyword>
<proteinExistence type="predicted"/>
<evidence type="ECO:0000313" key="4">
    <source>
        <dbReference type="EMBL" id="KZP04127.1"/>
    </source>
</evidence>
<dbReference type="OrthoDB" id="409173at2759"/>
<keyword evidence="2" id="KW-0472">Membrane</keyword>
<dbReference type="AlphaFoldDB" id="A0A167UNP2"/>
<evidence type="ECO:0000256" key="1">
    <source>
        <dbReference type="SAM" id="MobiDB-lite"/>
    </source>
</evidence>
<feature type="chain" id="PRO_5007893092" evidence="3">
    <location>
        <begin position="24"/>
        <end position="171"/>
    </location>
</feature>
<feature type="region of interest" description="Disordered" evidence="1">
    <location>
        <begin position="88"/>
        <end position="132"/>
    </location>
</feature>
<name>A0A167UNP2_9AGAM</name>
<feature type="signal peptide" evidence="3">
    <location>
        <begin position="1"/>
        <end position="23"/>
    </location>
</feature>
<dbReference type="STRING" id="436010.A0A167UNP2"/>
<feature type="compositionally biased region" description="Acidic residues" evidence="1">
    <location>
        <begin position="122"/>
        <end position="132"/>
    </location>
</feature>
<reference evidence="4 5" key="1">
    <citation type="journal article" date="2016" name="Mol. Biol. Evol.">
        <title>Comparative Genomics of Early-Diverging Mushroom-Forming Fungi Provides Insights into the Origins of Lignocellulose Decay Capabilities.</title>
        <authorList>
            <person name="Nagy L.G."/>
            <person name="Riley R."/>
            <person name="Tritt A."/>
            <person name="Adam C."/>
            <person name="Daum C."/>
            <person name="Floudas D."/>
            <person name="Sun H."/>
            <person name="Yadav J.S."/>
            <person name="Pangilinan J."/>
            <person name="Larsson K.H."/>
            <person name="Matsuura K."/>
            <person name="Barry K."/>
            <person name="Labutti K."/>
            <person name="Kuo R."/>
            <person name="Ohm R.A."/>
            <person name="Bhattacharya S.S."/>
            <person name="Shirouzu T."/>
            <person name="Yoshinaga Y."/>
            <person name="Martin F.M."/>
            <person name="Grigoriev I.V."/>
            <person name="Hibbett D.S."/>
        </authorList>
    </citation>
    <scope>NUCLEOTIDE SEQUENCE [LARGE SCALE GENOMIC DNA]</scope>
    <source>
        <strain evidence="4 5">CBS 109695</strain>
    </source>
</reference>
<keyword evidence="2" id="KW-1133">Transmembrane helix</keyword>
<protein>
    <submittedName>
        <fullName evidence="4">Uncharacterized protein</fullName>
    </submittedName>
</protein>
<evidence type="ECO:0000256" key="2">
    <source>
        <dbReference type="SAM" id="Phobius"/>
    </source>
</evidence>
<feature type="transmembrane region" description="Helical" evidence="2">
    <location>
        <begin position="38"/>
        <end position="56"/>
    </location>
</feature>
<keyword evidence="5" id="KW-1185">Reference proteome</keyword>
<accession>A0A167UNP2</accession>
<gene>
    <name evidence="4" type="ORF">FIBSPDRAFT_878840</name>
</gene>
<dbReference type="Proteomes" id="UP000076532">
    <property type="component" value="Unassembled WGS sequence"/>
</dbReference>
<feature type="compositionally biased region" description="Pro residues" evidence="1">
    <location>
        <begin position="88"/>
        <end position="101"/>
    </location>
</feature>
<sequence length="171" mass="17530">MAHALCFSCAAAALLFALPLLAAWPSSSRIATPAMYRFVTRLIGLVPSLIIAAAGGRSGLNGLLVASQVVLSLVLSRSCLRASVPPPPAPPFPATVPPTPAVDPETEVVSNDSHNPRNPETAELEEQAEEGVVDCSSGKVATGLGVVIWLVMVPSTAYPSIPGSFNGASSM</sequence>
<evidence type="ECO:0000256" key="3">
    <source>
        <dbReference type="SAM" id="SignalP"/>
    </source>
</evidence>
<dbReference type="EMBL" id="KV417956">
    <property type="protein sequence ID" value="KZP04127.1"/>
    <property type="molecule type" value="Genomic_DNA"/>
</dbReference>
<evidence type="ECO:0000313" key="5">
    <source>
        <dbReference type="Proteomes" id="UP000076532"/>
    </source>
</evidence>
<keyword evidence="2" id="KW-0812">Transmembrane</keyword>
<organism evidence="4 5">
    <name type="scientific">Athelia psychrophila</name>
    <dbReference type="NCBI Taxonomy" id="1759441"/>
    <lineage>
        <taxon>Eukaryota</taxon>
        <taxon>Fungi</taxon>
        <taxon>Dikarya</taxon>
        <taxon>Basidiomycota</taxon>
        <taxon>Agaricomycotina</taxon>
        <taxon>Agaricomycetes</taxon>
        <taxon>Agaricomycetidae</taxon>
        <taxon>Atheliales</taxon>
        <taxon>Atheliaceae</taxon>
        <taxon>Athelia</taxon>
    </lineage>
</organism>